<evidence type="ECO:0000313" key="3">
    <source>
        <dbReference type="Proteomes" id="UP000769780"/>
    </source>
</evidence>
<dbReference type="Pfam" id="PF04186">
    <property type="entry name" value="FxsA"/>
    <property type="match status" value="1"/>
</dbReference>
<reference evidence="2 3" key="1">
    <citation type="submission" date="2020-07" db="EMBL/GenBank/DDBJ databases">
        <title>Fungal Genomes of the International Space Station.</title>
        <authorList>
            <person name="Seuylemezian A."/>
            <person name="Singh N.K."/>
            <person name="Wood J."/>
            <person name="Venkateswaran K."/>
        </authorList>
    </citation>
    <scope>NUCLEOTIDE SEQUENCE [LARGE SCALE GENOMIC DNA]</scope>
    <source>
        <strain evidence="2 3">PL-B2</strain>
    </source>
</reference>
<keyword evidence="1" id="KW-0812">Transmembrane</keyword>
<accession>A0ABS7K9U4</accession>
<gene>
    <name evidence="2" type="primary">fxsA</name>
    <name evidence="2" type="ORF">H0185_19845</name>
</gene>
<keyword evidence="1" id="KW-0472">Membrane</keyword>
<dbReference type="EMBL" id="JACWFH010000031">
    <property type="protein sequence ID" value="MBY0099024.1"/>
    <property type="molecule type" value="Genomic_DNA"/>
</dbReference>
<feature type="transmembrane region" description="Helical" evidence="1">
    <location>
        <begin position="70"/>
        <end position="90"/>
    </location>
</feature>
<dbReference type="PANTHER" id="PTHR35335:SF1">
    <property type="entry name" value="UPF0716 PROTEIN FXSA"/>
    <property type="match status" value="1"/>
</dbReference>
<name>A0ABS7K9U4_9BACI</name>
<organism evidence="2 3">
    <name type="scientific">Mesobacillus maritimus</name>
    <dbReference type="NCBI Taxonomy" id="1643336"/>
    <lineage>
        <taxon>Bacteria</taxon>
        <taxon>Bacillati</taxon>
        <taxon>Bacillota</taxon>
        <taxon>Bacilli</taxon>
        <taxon>Bacillales</taxon>
        <taxon>Bacillaceae</taxon>
        <taxon>Mesobacillus</taxon>
    </lineage>
</organism>
<keyword evidence="1" id="KW-1133">Transmembrane helix</keyword>
<dbReference type="Proteomes" id="UP000769780">
    <property type="component" value="Unassembled WGS sequence"/>
</dbReference>
<protein>
    <submittedName>
        <fullName evidence="2">Membrane protein FxsA</fullName>
    </submittedName>
</protein>
<comment type="caution">
    <text evidence="2">The sequence shown here is derived from an EMBL/GenBank/DDBJ whole genome shotgun (WGS) entry which is preliminary data.</text>
</comment>
<keyword evidence="3" id="KW-1185">Reference proteome</keyword>
<dbReference type="InterPro" id="IPR007313">
    <property type="entry name" value="FxsA"/>
</dbReference>
<dbReference type="NCBIfam" id="NF008528">
    <property type="entry name" value="PRK11463.1-2"/>
    <property type="match status" value="1"/>
</dbReference>
<proteinExistence type="predicted"/>
<dbReference type="PANTHER" id="PTHR35335">
    <property type="entry name" value="UPF0716 PROTEIN FXSA"/>
    <property type="match status" value="1"/>
</dbReference>
<sequence length="128" mass="14291">MRYLFLVIVLVPAIEIAILLLAGQTIGIFPTIALIIFTGIVGAYLAKQQGLATIRDFQERLQRGNMPGDALLDGVCILVGGTLLLTPGFVTDLTGLLLLIPAPRKYFKMWLMKFFKNRMDRRTITIIR</sequence>
<feature type="transmembrane region" description="Helical" evidence="1">
    <location>
        <begin position="26"/>
        <end position="46"/>
    </location>
</feature>
<evidence type="ECO:0000313" key="2">
    <source>
        <dbReference type="EMBL" id="MBY0099024.1"/>
    </source>
</evidence>
<dbReference type="RefSeq" id="WP_221875241.1">
    <property type="nucleotide sequence ID" value="NZ_JACWFH010000031.1"/>
</dbReference>
<evidence type="ECO:0000256" key="1">
    <source>
        <dbReference type="SAM" id="Phobius"/>
    </source>
</evidence>